<evidence type="ECO:0000256" key="1">
    <source>
        <dbReference type="SAM" id="MobiDB-lite"/>
    </source>
</evidence>
<dbReference type="AlphaFoldDB" id="A0A1C7DBI7"/>
<dbReference type="Proteomes" id="UP000092698">
    <property type="component" value="Chromosome"/>
</dbReference>
<proteinExistence type="predicted"/>
<dbReference type="KEGG" id="anh:A6F65_02471"/>
<protein>
    <submittedName>
        <fullName evidence="3">Uncharacterized protein</fullName>
    </submittedName>
</protein>
<evidence type="ECO:0000313" key="4">
    <source>
        <dbReference type="Proteomes" id="UP000092698"/>
    </source>
</evidence>
<reference evidence="3 4" key="1">
    <citation type="submission" date="2016-07" db="EMBL/GenBank/DDBJ databases">
        <title>Complete genome sequence of Altererythrobacter namhicola JCM 16345T, containing esterase-encoding genes.</title>
        <authorList>
            <person name="Cheng H."/>
            <person name="Wu Y.-H."/>
            <person name="Jian S.-L."/>
            <person name="Huo Y.-Y."/>
            <person name="Wang C.-S."/>
            <person name="Xu X.-W."/>
        </authorList>
    </citation>
    <scope>NUCLEOTIDE SEQUENCE [LARGE SCALE GENOMIC DNA]</scope>
    <source>
        <strain evidence="3 4">JCM 16345</strain>
    </source>
</reference>
<keyword evidence="4" id="KW-1185">Reference proteome</keyword>
<dbReference type="STRING" id="645517.A6F65_02471"/>
<dbReference type="OrthoDB" id="7511418at2"/>
<accession>A0A1C7DBI7</accession>
<dbReference type="PROSITE" id="PS51257">
    <property type="entry name" value="PROKAR_LIPOPROTEIN"/>
    <property type="match status" value="1"/>
</dbReference>
<dbReference type="RefSeq" id="WP_067789327.1">
    <property type="nucleotide sequence ID" value="NZ_CP016545.1"/>
</dbReference>
<sequence length="83" mass="8132">MNTALRLAAIPSLAFALAACGGDAPEEVGDAAASAEVVEGTISDEMIALEKLKSQPPLLGRSGGGSDSASDEGEEAEGEAGAE</sequence>
<evidence type="ECO:0000313" key="3">
    <source>
        <dbReference type="EMBL" id="ANU08752.1"/>
    </source>
</evidence>
<feature type="signal peptide" evidence="2">
    <location>
        <begin position="1"/>
        <end position="18"/>
    </location>
</feature>
<organism evidence="3 4">
    <name type="scientific">Paraurantiacibacter namhicola</name>
    <dbReference type="NCBI Taxonomy" id="645517"/>
    <lineage>
        <taxon>Bacteria</taxon>
        <taxon>Pseudomonadati</taxon>
        <taxon>Pseudomonadota</taxon>
        <taxon>Alphaproteobacteria</taxon>
        <taxon>Sphingomonadales</taxon>
        <taxon>Erythrobacteraceae</taxon>
        <taxon>Paraurantiacibacter</taxon>
    </lineage>
</organism>
<evidence type="ECO:0000256" key="2">
    <source>
        <dbReference type="SAM" id="SignalP"/>
    </source>
</evidence>
<gene>
    <name evidence="3" type="ORF">A6F65_02471</name>
</gene>
<keyword evidence="2" id="KW-0732">Signal</keyword>
<feature type="chain" id="PRO_5008884574" evidence="2">
    <location>
        <begin position="19"/>
        <end position="83"/>
    </location>
</feature>
<feature type="compositionally biased region" description="Acidic residues" evidence="1">
    <location>
        <begin position="69"/>
        <end position="83"/>
    </location>
</feature>
<dbReference type="EMBL" id="CP016545">
    <property type="protein sequence ID" value="ANU08752.1"/>
    <property type="molecule type" value="Genomic_DNA"/>
</dbReference>
<name>A0A1C7DBI7_9SPHN</name>
<feature type="region of interest" description="Disordered" evidence="1">
    <location>
        <begin position="53"/>
        <end position="83"/>
    </location>
</feature>